<sequence>MSITKKSDDALPHVVVVGAGFAGLTVVKALAGKAVKVTVIDRENHHLFQPLLYQVASAGLSPANIAQPIRSILSKQKNAEVLMATVTGIDVANRQVLAGERSIGYDHLVVATGARHSYFGHPEWEEFAPGLKTLDDALDIRRRLLEAFEKAEVTTDALERERLMTFVVVGAGPTGVEMAGAISEIARETMASDFRTLDPNQTKVILLDAADRVLPFFDPKLSEKAKDQLESLNIQVRLGVAVQGLNADGVTTASDFIHTRTVIWAAGNSASPLVKQLPGEFDRAGRIHVTPELHLKDHPEIYVIGDTAHCVGPGGAPYPGVSPVAMQQGKKVAENILARINGDPASEFSYWDRGSMATIGRHRAVADVHVMKFGGLLAWLAWVFVHLVFLMSFKNRISVFLIWVWAYFTRQQGARLITGKRGG</sequence>
<keyword evidence="5" id="KW-0809">Transit peptide</keyword>
<dbReference type="AlphaFoldDB" id="A0A5R8KEW3"/>
<keyword evidence="9" id="KW-0472">Membrane</keyword>
<organism evidence="12 13">
    <name type="scientific">Phragmitibacter flavus</name>
    <dbReference type="NCBI Taxonomy" id="2576071"/>
    <lineage>
        <taxon>Bacteria</taxon>
        <taxon>Pseudomonadati</taxon>
        <taxon>Verrucomicrobiota</taxon>
        <taxon>Verrucomicrobiia</taxon>
        <taxon>Verrucomicrobiales</taxon>
        <taxon>Verrucomicrobiaceae</taxon>
        <taxon>Phragmitibacter</taxon>
    </lineage>
</organism>
<evidence type="ECO:0000256" key="6">
    <source>
        <dbReference type="ARBA" id="ARBA00023002"/>
    </source>
</evidence>
<dbReference type="EMBL" id="VAUV01000007">
    <property type="protein sequence ID" value="TLD70791.1"/>
    <property type="molecule type" value="Genomic_DNA"/>
</dbReference>
<comment type="caution">
    <text evidence="12">The sequence shown here is derived from an EMBL/GenBank/DDBJ whole genome shotgun (WGS) entry which is preliminary data.</text>
</comment>
<evidence type="ECO:0000256" key="8">
    <source>
        <dbReference type="ARBA" id="ARBA00047599"/>
    </source>
</evidence>
<dbReference type="PANTHER" id="PTHR43706">
    <property type="entry name" value="NADH DEHYDROGENASE"/>
    <property type="match status" value="1"/>
</dbReference>
<evidence type="ECO:0000259" key="11">
    <source>
        <dbReference type="Pfam" id="PF22366"/>
    </source>
</evidence>
<reference evidence="12 13" key="1">
    <citation type="submission" date="2019-05" db="EMBL/GenBank/DDBJ databases">
        <title>Verrucobacter flavum gen. nov., sp. nov. a new member of the family Verrucomicrobiaceae.</title>
        <authorList>
            <person name="Szuroczki S."/>
            <person name="Abbaszade G."/>
            <person name="Szabo A."/>
            <person name="Felfoldi T."/>
            <person name="Schumann P."/>
            <person name="Boka K."/>
            <person name="Keki Z."/>
            <person name="Toumi M."/>
            <person name="Toth E."/>
        </authorList>
    </citation>
    <scope>NUCLEOTIDE SEQUENCE [LARGE SCALE GENOMIC DNA]</scope>
    <source>
        <strain evidence="12 13">MG-N-17</strain>
    </source>
</reference>
<keyword evidence="13" id="KW-1185">Reference proteome</keyword>
<dbReference type="InterPro" id="IPR036188">
    <property type="entry name" value="FAD/NAD-bd_sf"/>
</dbReference>
<evidence type="ECO:0000256" key="1">
    <source>
        <dbReference type="ARBA" id="ARBA00005272"/>
    </source>
</evidence>
<keyword evidence="9" id="KW-0812">Transmembrane</keyword>
<dbReference type="InterPro" id="IPR045024">
    <property type="entry name" value="NDH-2"/>
</dbReference>
<dbReference type="OrthoDB" id="9781621at2"/>
<gene>
    <name evidence="12" type="ORF">FEM03_10810</name>
</gene>
<comment type="similarity">
    <text evidence="1">Belongs to the NADH dehydrogenase family.</text>
</comment>
<dbReference type="GO" id="GO:0050136">
    <property type="term" value="F:NADH dehydrogenase (quinone) (non-electrogenic) activity"/>
    <property type="evidence" value="ECO:0007669"/>
    <property type="project" value="UniProtKB-EC"/>
</dbReference>
<name>A0A5R8KEW3_9BACT</name>
<evidence type="ECO:0000256" key="2">
    <source>
        <dbReference type="ARBA" id="ARBA00012637"/>
    </source>
</evidence>
<evidence type="ECO:0000313" key="13">
    <source>
        <dbReference type="Proteomes" id="UP000306196"/>
    </source>
</evidence>
<evidence type="ECO:0000256" key="3">
    <source>
        <dbReference type="ARBA" id="ARBA00022630"/>
    </source>
</evidence>
<keyword evidence="4" id="KW-0274">FAD</keyword>
<comment type="catalytic activity">
    <reaction evidence="8">
        <text>a quinone + NADH + H(+) = a quinol + NAD(+)</text>
        <dbReference type="Rhea" id="RHEA:46160"/>
        <dbReference type="ChEBI" id="CHEBI:15378"/>
        <dbReference type="ChEBI" id="CHEBI:24646"/>
        <dbReference type="ChEBI" id="CHEBI:57540"/>
        <dbReference type="ChEBI" id="CHEBI:57945"/>
        <dbReference type="ChEBI" id="CHEBI:132124"/>
        <dbReference type="EC" id="1.6.5.9"/>
    </reaction>
</comment>
<evidence type="ECO:0000256" key="4">
    <source>
        <dbReference type="ARBA" id="ARBA00022827"/>
    </source>
</evidence>
<evidence type="ECO:0000256" key="7">
    <source>
        <dbReference type="ARBA" id="ARBA00023027"/>
    </source>
</evidence>
<dbReference type="PRINTS" id="PR00411">
    <property type="entry name" value="PNDRDTASEI"/>
</dbReference>
<dbReference type="Proteomes" id="UP000306196">
    <property type="component" value="Unassembled WGS sequence"/>
</dbReference>
<keyword evidence="9" id="KW-1133">Transmembrane helix</keyword>
<protein>
    <recommendedName>
        <fullName evidence="2">NADH:ubiquinone reductase (non-electrogenic)</fullName>
        <ecNumber evidence="2">1.6.5.9</ecNumber>
    </recommendedName>
</protein>
<dbReference type="SUPFAM" id="SSF51905">
    <property type="entry name" value="FAD/NAD(P)-binding domain"/>
    <property type="match status" value="1"/>
</dbReference>
<feature type="transmembrane region" description="Helical" evidence="9">
    <location>
        <begin position="373"/>
        <end position="393"/>
    </location>
</feature>
<dbReference type="EC" id="1.6.5.9" evidence="2"/>
<keyword evidence="6" id="KW-0560">Oxidoreductase</keyword>
<accession>A0A5R8KEW3</accession>
<evidence type="ECO:0000256" key="5">
    <source>
        <dbReference type="ARBA" id="ARBA00022946"/>
    </source>
</evidence>
<evidence type="ECO:0000256" key="9">
    <source>
        <dbReference type="SAM" id="Phobius"/>
    </source>
</evidence>
<evidence type="ECO:0000259" key="10">
    <source>
        <dbReference type="Pfam" id="PF07992"/>
    </source>
</evidence>
<dbReference type="Gene3D" id="3.50.50.100">
    <property type="match status" value="1"/>
</dbReference>
<proteinExistence type="inferred from homology"/>
<dbReference type="PRINTS" id="PR00368">
    <property type="entry name" value="FADPNR"/>
</dbReference>
<keyword evidence="7" id="KW-0520">NAD</keyword>
<evidence type="ECO:0000313" key="12">
    <source>
        <dbReference type="EMBL" id="TLD70791.1"/>
    </source>
</evidence>
<dbReference type="Pfam" id="PF22366">
    <property type="entry name" value="NDH2_C"/>
    <property type="match status" value="1"/>
</dbReference>
<dbReference type="InterPro" id="IPR023753">
    <property type="entry name" value="FAD/NAD-binding_dom"/>
</dbReference>
<dbReference type="RefSeq" id="WP_138086262.1">
    <property type="nucleotide sequence ID" value="NZ_VAUV01000007.1"/>
</dbReference>
<dbReference type="PANTHER" id="PTHR43706:SF47">
    <property type="entry name" value="EXTERNAL NADH-UBIQUINONE OXIDOREDUCTASE 1, MITOCHONDRIAL-RELATED"/>
    <property type="match status" value="1"/>
</dbReference>
<feature type="domain" description="FAD/NAD(P)-binding" evidence="10">
    <location>
        <begin position="13"/>
        <end position="329"/>
    </location>
</feature>
<keyword evidence="3" id="KW-0285">Flavoprotein</keyword>
<dbReference type="InterPro" id="IPR054585">
    <property type="entry name" value="NDH2-like_C"/>
</dbReference>
<dbReference type="Pfam" id="PF07992">
    <property type="entry name" value="Pyr_redox_2"/>
    <property type="match status" value="1"/>
</dbReference>
<feature type="domain" description="External alternative NADH-ubiquinone oxidoreductase-like C-terminal" evidence="11">
    <location>
        <begin position="353"/>
        <end position="408"/>
    </location>
</feature>